<feature type="region of interest" description="Disordered" evidence="1">
    <location>
        <begin position="108"/>
        <end position="143"/>
    </location>
</feature>
<dbReference type="STRING" id="37625.SAMN05660420_01793"/>
<accession>A0A1H4A3V8</accession>
<keyword evidence="3" id="KW-1185">Reference proteome</keyword>
<dbReference type="EMBL" id="FNQN01000004">
    <property type="protein sequence ID" value="SEA30685.1"/>
    <property type="molecule type" value="Genomic_DNA"/>
</dbReference>
<dbReference type="OrthoDB" id="1523672at2"/>
<dbReference type="Proteomes" id="UP000199409">
    <property type="component" value="Unassembled WGS sequence"/>
</dbReference>
<feature type="compositionally biased region" description="Basic and acidic residues" evidence="1">
    <location>
        <begin position="133"/>
        <end position="143"/>
    </location>
</feature>
<feature type="compositionally biased region" description="Polar residues" evidence="1">
    <location>
        <begin position="210"/>
        <end position="223"/>
    </location>
</feature>
<organism evidence="2 3">
    <name type="scientific">Desulfuromusa kysingii</name>
    <dbReference type="NCBI Taxonomy" id="37625"/>
    <lineage>
        <taxon>Bacteria</taxon>
        <taxon>Pseudomonadati</taxon>
        <taxon>Thermodesulfobacteriota</taxon>
        <taxon>Desulfuromonadia</taxon>
        <taxon>Desulfuromonadales</taxon>
        <taxon>Geopsychrobacteraceae</taxon>
        <taxon>Desulfuromusa</taxon>
    </lineage>
</organism>
<dbReference type="AlphaFoldDB" id="A0A1H4A3V8"/>
<gene>
    <name evidence="2" type="ORF">SAMN05660420_01793</name>
</gene>
<name>A0A1H4A3V8_9BACT</name>
<sequence length="273" mass="29928">MTKDCHIKIFLFAIFLLLLLPGCRQPEFASTGRQDDILVDGKPEDWQRVSTYHLEEPPLGIALCNDQEFLYLRLTTHDLQLQQQIRRGGLTIWLDPSGKKEKSFGISFPLAQNAPPSGDGRPEQGTEPQMSKNSRDKRPQQNNDRFELLVGEKILGDFSVFKNRFAISLALGTQQAGLIYELKIPLSANKLFLQAIPPSATLGIGLETKQTQMSAGPSERAQQSGGEERGGRGGMSGGPGGMKKSGGSEQSSLKFWFKTHLAAGTLHKGPGHD</sequence>
<proteinExistence type="predicted"/>
<evidence type="ECO:0000313" key="3">
    <source>
        <dbReference type="Proteomes" id="UP000199409"/>
    </source>
</evidence>
<reference evidence="2 3" key="1">
    <citation type="submission" date="2016-10" db="EMBL/GenBank/DDBJ databases">
        <authorList>
            <person name="de Groot N.N."/>
        </authorList>
    </citation>
    <scope>NUCLEOTIDE SEQUENCE [LARGE SCALE GENOMIC DNA]</scope>
    <source>
        <strain evidence="2 3">DSM 7343</strain>
    </source>
</reference>
<feature type="region of interest" description="Disordered" evidence="1">
    <location>
        <begin position="210"/>
        <end position="251"/>
    </location>
</feature>
<evidence type="ECO:0000313" key="2">
    <source>
        <dbReference type="EMBL" id="SEA30685.1"/>
    </source>
</evidence>
<protein>
    <submittedName>
        <fullName evidence="2">Uncharacterized protein</fullName>
    </submittedName>
</protein>
<dbReference type="RefSeq" id="WP_092347002.1">
    <property type="nucleotide sequence ID" value="NZ_FNQN01000004.1"/>
</dbReference>
<evidence type="ECO:0000256" key="1">
    <source>
        <dbReference type="SAM" id="MobiDB-lite"/>
    </source>
</evidence>
<feature type="compositionally biased region" description="Gly residues" evidence="1">
    <location>
        <begin position="232"/>
        <end position="244"/>
    </location>
</feature>